<evidence type="ECO:0000259" key="5">
    <source>
        <dbReference type="PROSITE" id="PS50893"/>
    </source>
</evidence>
<feature type="domain" description="ABC transporter" evidence="5">
    <location>
        <begin position="9"/>
        <end position="240"/>
    </location>
</feature>
<keyword evidence="3" id="KW-0547">Nucleotide-binding</keyword>
<dbReference type="PANTHER" id="PTHR42734">
    <property type="entry name" value="METAL TRANSPORT SYSTEM ATP-BINDING PROTEIN TM_0124-RELATED"/>
    <property type="match status" value="1"/>
</dbReference>
<reference evidence="6 7" key="1">
    <citation type="submission" date="2012-04" db="EMBL/GenBank/DDBJ databases">
        <authorList>
            <person name="Weinstock G."/>
            <person name="Sodergren E."/>
            <person name="Lobos E.A."/>
            <person name="Fulton L."/>
            <person name="Fulton R."/>
            <person name="Courtney L."/>
            <person name="Fronick C."/>
            <person name="O'Laughlin M."/>
            <person name="Godfrey J."/>
            <person name="Wilson R.M."/>
            <person name="Miner T."/>
            <person name="Farmer C."/>
            <person name="Delehaunty K."/>
            <person name="Cordes M."/>
            <person name="Minx P."/>
            <person name="Tomlinson C."/>
            <person name="Chen J."/>
            <person name="Wollam A."/>
            <person name="Pepin K.H."/>
            <person name="Bhonagiri V."/>
            <person name="Zhang X."/>
            <person name="Suruliraj S."/>
            <person name="Warren W."/>
            <person name="Mitreva M."/>
            <person name="Mardis E.R."/>
            <person name="Wilson R.K."/>
        </authorList>
    </citation>
    <scope>NUCLEOTIDE SEQUENCE [LARGE SCALE GENOMIC DNA]</scope>
    <source>
        <strain evidence="6 7">505</strain>
    </source>
</reference>
<dbReference type="GO" id="GO:0016887">
    <property type="term" value="F:ATP hydrolysis activity"/>
    <property type="evidence" value="ECO:0007669"/>
    <property type="project" value="InterPro"/>
</dbReference>
<comment type="caution">
    <text evidence="6">The sequence shown here is derived from an EMBL/GenBank/DDBJ whole genome shotgun (WGS) entry which is preliminary data.</text>
</comment>
<dbReference type="AlphaFoldDB" id="J6JUG1"/>
<dbReference type="InterPro" id="IPR027417">
    <property type="entry name" value="P-loop_NTPase"/>
</dbReference>
<dbReference type="PROSITE" id="PS50893">
    <property type="entry name" value="ABC_TRANSPORTER_2"/>
    <property type="match status" value="1"/>
</dbReference>
<dbReference type="PANTHER" id="PTHR42734:SF5">
    <property type="entry name" value="IRON TRANSPORT SYSTEM ATP-BINDING PROTEIN HI_0361-RELATED"/>
    <property type="match status" value="1"/>
</dbReference>
<keyword evidence="4 6" id="KW-0067">ATP-binding</keyword>
<dbReference type="SMART" id="SM00382">
    <property type="entry name" value="AAA"/>
    <property type="match status" value="1"/>
</dbReference>
<dbReference type="GO" id="GO:0005524">
    <property type="term" value="F:ATP binding"/>
    <property type="evidence" value="ECO:0007669"/>
    <property type="project" value="UniProtKB-KW"/>
</dbReference>
<dbReference type="CDD" id="cd03235">
    <property type="entry name" value="ABC_Metallic_Cations"/>
    <property type="match status" value="1"/>
</dbReference>
<accession>J6JUG1</accession>
<dbReference type="Proteomes" id="UP000006403">
    <property type="component" value="Unassembled WGS sequence"/>
</dbReference>
<sequence length="251" mass="27791">MWDLERTAIAIQDLSAAYQGKTVLKTINLTIKPQKITGIIGPNGAGKSTFMKALLELIPASTGKVAFSGQPVKSVRKKIAYVEQRSELDLSFPIDVLGVVLLGTYPSLRIGQRPGKKEKERARQALKKVGMEDYAKRQISELSGGQLQRVFIARALAQGAEWIFLDEPFVGIDALSERKIFDILQELKNSGKTILIVHHDLHKVEEYFDEVVLLNKQLIASGPVQEVFTSKNLQLAYGEIIGHLVKGGEKK</sequence>
<dbReference type="InterPro" id="IPR017871">
    <property type="entry name" value="ABC_transporter-like_CS"/>
</dbReference>
<protein>
    <submittedName>
        <fullName evidence="6">Putative manganese transport system ATP-binding protein MntA</fullName>
    </submittedName>
</protein>
<evidence type="ECO:0000256" key="3">
    <source>
        <dbReference type="ARBA" id="ARBA00022741"/>
    </source>
</evidence>
<evidence type="ECO:0000313" key="6">
    <source>
        <dbReference type="EMBL" id="EJY43583.1"/>
    </source>
</evidence>
<dbReference type="PATRIC" id="fig|1134806.3.peg.2233"/>
<dbReference type="SUPFAM" id="SSF52540">
    <property type="entry name" value="P-loop containing nucleoside triphosphate hydrolases"/>
    <property type="match status" value="1"/>
</dbReference>
<proteinExistence type="inferred from homology"/>
<dbReference type="FunFam" id="3.40.50.300:FF:000134">
    <property type="entry name" value="Iron-enterobactin ABC transporter ATP-binding protein"/>
    <property type="match status" value="1"/>
</dbReference>
<dbReference type="InterPro" id="IPR003439">
    <property type="entry name" value="ABC_transporter-like_ATP-bd"/>
</dbReference>
<dbReference type="EMBL" id="AMBL01000079">
    <property type="protein sequence ID" value="EJY43583.1"/>
    <property type="molecule type" value="Genomic_DNA"/>
</dbReference>
<dbReference type="HOGENOM" id="CLU_000604_1_11_9"/>
<dbReference type="InterPro" id="IPR003593">
    <property type="entry name" value="AAA+_ATPase"/>
</dbReference>
<comment type="similarity">
    <text evidence="1">Belongs to the ABC transporter superfamily.</text>
</comment>
<evidence type="ECO:0000313" key="7">
    <source>
        <dbReference type="Proteomes" id="UP000006403"/>
    </source>
</evidence>
<dbReference type="InterPro" id="IPR050153">
    <property type="entry name" value="Metal_Ion_Import_ABC"/>
</dbReference>
<dbReference type="PROSITE" id="PS00211">
    <property type="entry name" value="ABC_TRANSPORTER_1"/>
    <property type="match status" value="1"/>
</dbReference>
<dbReference type="Gene3D" id="3.40.50.300">
    <property type="entry name" value="P-loop containing nucleotide triphosphate hydrolases"/>
    <property type="match status" value="1"/>
</dbReference>
<evidence type="ECO:0000256" key="4">
    <source>
        <dbReference type="ARBA" id="ARBA00022840"/>
    </source>
</evidence>
<name>J6JUG1_ENTFC</name>
<keyword evidence="2" id="KW-0813">Transport</keyword>
<dbReference type="Pfam" id="PF00005">
    <property type="entry name" value="ABC_tran"/>
    <property type="match status" value="1"/>
</dbReference>
<evidence type="ECO:0000256" key="2">
    <source>
        <dbReference type="ARBA" id="ARBA00022448"/>
    </source>
</evidence>
<organism evidence="6 7">
    <name type="scientific">Enterococcus faecium 505</name>
    <dbReference type="NCBI Taxonomy" id="1134806"/>
    <lineage>
        <taxon>Bacteria</taxon>
        <taxon>Bacillati</taxon>
        <taxon>Bacillota</taxon>
        <taxon>Bacilli</taxon>
        <taxon>Lactobacillales</taxon>
        <taxon>Enterococcaceae</taxon>
        <taxon>Enterococcus</taxon>
    </lineage>
</organism>
<evidence type="ECO:0000256" key="1">
    <source>
        <dbReference type="ARBA" id="ARBA00005417"/>
    </source>
</evidence>
<gene>
    <name evidence="6" type="ORF">HMPREF1348_02341</name>
</gene>